<dbReference type="EMBL" id="JBHUEM010000009">
    <property type="protein sequence ID" value="MFD1736516.1"/>
    <property type="molecule type" value="Genomic_DNA"/>
</dbReference>
<dbReference type="InterPro" id="IPR004358">
    <property type="entry name" value="Sig_transdc_His_kin-like_C"/>
</dbReference>
<keyword evidence="5" id="KW-0547">Nucleotide-binding</keyword>
<evidence type="ECO:0000256" key="8">
    <source>
        <dbReference type="ARBA" id="ARBA00023012"/>
    </source>
</evidence>
<evidence type="ECO:0000313" key="11">
    <source>
        <dbReference type="Proteomes" id="UP001597214"/>
    </source>
</evidence>
<sequence>MSTVEEKLCLYLENNYEDFIDKWSKIVIISSDDPYKDEVRHNGRKMIQLVINFLRHEYNRDLLKELADKVAIERFGAKVNIGEFIYNVNIGRSEIFKHLNDSQIPLEMLQPTINKINSCFDQFIYFAVLKYTELKDKDLEEKNTLIEHTHKDRLTILGQMASSFVHEFRNPLTSITGFIKLLQQENKDLKYLDIISHELEQLNYRITQFLLVSKKEMIGSSKNTFSLPSLCDEVKQFLYPSLVASNVQVDLHIDPTVQLFGYREEIRQVILNIVINSIDALESVKEERHVLISAEIIAHRQSVSIKIQNNGPMIPEEYLQSIFEPFVTNKKLGTGIGLFVCKQIIEKHGGSISCKSCNEHTTFVIELPLLIDAPTSDRQFESRMN</sequence>
<dbReference type="Gene3D" id="1.10.287.130">
    <property type="match status" value="1"/>
</dbReference>
<feature type="domain" description="Histidine kinase" evidence="9">
    <location>
        <begin position="163"/>
        <end position="371"/>
    </location>
</feature>
<evidence type="ECO:0000313" key="10">
    <source>
        <dbReference type="EMBL" id="MFD1736516.1"/>
    </source>
</evidence>
<evidence type="ECO:0000256" key="6">
    <source>
        <dbReference type="ARBA" id="ARBA00022777"/>
    </source>
</evidence>
<dbReference type="SMART" id="SM00388">
    <property type="entry name" value="HisKA"/>
    <property type="match status" value="1"/>
</dbReference>
<organism evidence="10 11">
    <name type="scientific">Bacillus salitolerans</name>
    <dbReference type="NCBI Taxonomy" id="1437434"/>
    <lineage>
        <taxon>Bacteria</taxon>
        <taxon>Bacillati</taxon>
        <taxon>Bacillota</taxon>
        <taxon>Bacilli</taxon>
        <taxon>Bacillales</taxon>
        <taxon>Bacillaceae</taxon>
        <taxon>Bacillus</taxon>
    </lineage>
</organism>
<dbReference type="EC" id="2.7.13.3" evidence="2"/>
<evidence type="ECO:0000259" key="9">
    <source>
        <dbReference type="PROSITE" id="PS50109"/>
    </source>
</evidence>
<reference evidence="11" key="1">
    <citation type="journal article" date="2019" name="Int. J. Syst. Evol. Microbiol.">
        <title>The Global Catalogue of Microorganisms (GCM) 10K type strain sequencing project: providing services to taxonomists for standard genome sequencing and annotation.</title>
        <authorList>
            <consortium name="The Broad Institute Genomics Platform"/>
            <consortium name="The Broad Institute Genome Sequencing Center for Infectious Disease"/>
            <person name="Wu L."/>
            <person name="Ma J."/>
        </authorList>
    </citation>
    <scope>NUCLEOTIDE SEQUENCE [LARGE SCALE GENOMIC DNA]</scope>
    <source>
        <strain evidence="11">CCUG 49339</strain>
    </source>
</reference>
<dbReference type="GO" id="GO:0016301">
    <property type="term" value="F:kinase activity"/>
    <property type="evidence" value="ECO:0007669"/>
    <property type="project" value="UniProtKB-KW"/>
</dbReference>
<dbReference type="InterPro" id="IPR018984">
    <property type="entry name" value="Histidine_kinase_N"/>
</dbReference>
<evidence type="ECO:0000256" key="4">
    <source>
        <dbReference type="ARBA" id="ARBA00022679"/>
    </source>
</evidence>
<gene>
    <name evidence="10" type="ORF">ACFSCX_08050</name>
</gene>
<dbReference type="PROSITE" id="PS50109">
    <property type="entry name" value="HIS_KIN"/>
    <property type="match status" value="1"/>
</dbReference>
<comment type="catalytic activity">
    <reaction evidence="1">
        <text>ATP + protein L-histidine = ADP + protein N-phospho-L-histidine.</text>
        <dbReference type="EC" id="2.7.13.3"/>
    </reaction>
</comment>
<dbReference type="Gene3D" id="1.10.490.70">
    <property type="entry name" value="Histidine kinase N-terminal domain"/>
    <property type="match status" value="1"/>
</dbReference>
<keyword evidence="6 10" id="KW-0418">Kinase</keyword>
<comment type="caution">
    <text evidence="10">The sequence shown here is derived from an EMBL/GenBank/DDBJ whole genome shotgun (WGS) entry which is preliminary data.</text>
</comment>
<dbReference type="PANTHER" id="PTHR43065:SF10">
    <property type="entry name" value="PEROXIDE STRESS-ACTIVATED HISTIDINE KINASE MAK3"/>
    <property type="match status" value="1"/>
</dbReference>
<evidence type="ECO:0000256" key="3">
    <source>
        <dbReference type="ARBA" id="ARBA00022553"/>
    </source>
</evidence>
<keyword evidence="3" id="KW-0597">Phosphoprotein</keyword>
<dbReference type="InterPro" id="IPR003661">
    <property type="entry name" value="HisK_dim/P_dom"/>
</dbReference>
<dbReference type="InterPro" id="IPR036890">
    <property type="entry name" value="HATPase_C_sf"/>
</dbReference>
<dbReference type="PANTHER" id="PTHR43065">
    <property type="entry name" value="SENSOR HISTIDINE KINASE"/>
    <property type="match status" value="1"/>
</dbReference>
<dbReference type="SUPFAM" id="SSF47384">
    <property type="entry name" value="Homodimeric domain of signal transducing histidine kinase"/>
    <property type="match status" value="1"/>
</dbReference>
<evidence type="ECO:0000256" key="5">
    <source>
        <dbReference type="ARBA" id="ARBA00022741"/>
    </source>
</evidence>
<evidence type="ECO:0000256" key="1">
    <source>
        <dbReference type="ARBA" id="ARBA00000085"/>
    </source>
</evidence>
<dbReference type="RefSeq" id="WP_377927677.1">
    <property type="nucleotide sequence ID" value="NZ_JBHUEM010000009.1"/>
</dbReference>
<keyword evidence="7" id="KW-0067">ATP-binding</keyword>
<dbReference type="Pfam" id="PF00512">
    <property type="entry name" value="HisKA"/>
    <property type="match status" value="1"/>
</dbReference>
<evidence type="ECO:0000256" key="7">
    <source>
        <dbReference type="ARBA" id="ARBA00022840"/>
    </source>
</evidence>
<keyword evidence="11" id="KW-1185">Reference proteome</keyword>
<dbReference type="Pfam" id="PF09385">
    <property type="entry name" value="HisK_N"/>
    <property type="match status" value="1"/>
</dbReference>
<proteinExistence type="predicted"/>
<dbReference type="InterPro" id="IPR003594">
    <property type="entry name" value="HATPase_dom"/>
</dbReference>
<name>A0ABW4LN55_9BACI</name>
<keyword evidence="4" id="KW-0808">Transferase</keyword>
<evidence type="ECO:0000256" key="2">
    <source>
        <dbReference type="ARBA" id="ARBA00012438"/>
    </source>
</evidence>
<dbReference type="SMART" id="SM00387">
    <property type="entry name" value="HATPase_c"/>
    <property type="match status" value="1"/>
</dbReference>
<dbReference type="Pfam" id="PF02518">
    <property type="entry name" value="HATPase_c"/>
    <property type="match status" value="1"/>
</dbReference>
<dbReference type="SUPFAM" id="SSF55874">
    <property type="entry name" value="ATPase domain of HSP90 chaperone/DNA topoisomerase II/histidine kinase"/>
    <property type="match status" value="1"/>
</dbReference>
<dbReference type="InterPro" id="IPR036097">
    <property type="entry name" value="HisK_dim/P_sf"/>
</dbReference>
<protein>
    <recommendedName>
        <fullName evidence="2">histidine kinase</fullName>
        <ecNumber evidence="2">2.7.13.3</ecNumber>
    </recommendedName>
</protein>
<keyword evidence="8" id="KW-0902">Two-component regulatory system</keyword>
<dbReference type="Gene3D" id="3.30.565.10">
    <property type="entry name" value="Histidine kinase-like ATPase, C-terminal domain"/>
    <property type="match status" value="1"/>
</dbReference>
<dbReference type="CDD" id="cd00082">
    <property type="entry name" value="HisKA"/>
    <property type="match status" value="1"/>
</dbReference>
<accession>A0ABW4LN55</accession>
<dbReference type="InterPro" id="IPR005467">
    <property type="entry name" value="His_kinase_dom"/>
</dbReference>
<dbReference type="Proteomes" id="UP001597214">
    <property type="component" value="Unassembled WGS sequence"/>
</dbReference>
<dbReference type="PRINTS" id="PR00344">
    <property type="entry name" value="BCTRLSENSOR"/>
</dbReference>